<evidence type="ECO:0000256" key="7">
    <source>
        <dbReference type="RuleBase" id="RU364083"/>
    </source>
</evidence>
<dbReference type="NCBIfam" id="TIGR01187">
    <property type="entry name" value="potA"/>
    <property type="match status" value="1"/>
</dbReference>
<dbReference type="Gene3D" id="2.40.50.100">
    <property type="match status" value="1"/>
</dbReference>
<evidence type="ECO:0000256" key="2">
    <source>
        <dbReference type="ARBA" id="ARBA00022475"/>
    </source>
</evidence>
<comment type="catalytic activity">
    <reaction evidence="7">
        <text>ATP + H2O + polyamine-[polyamine-binding protein]Side 1 = ADP + phosphate + polyamineSide 2 + [polyamine-binding protein]Side 1.</text>
        <dbReference type="EC" id="7.6.2.11"/>
    </reaction>
</comment>
<name>A0ABX5LLB3_9BACT</name>
<dbReference type="PROSITE" id="PS00211">
    <property type="entry name" value="ABC_TRANSPORTER_1"/>
    <property type="match status" value="1"/>
</dbReference>
<dbReference type="Proteomes" id="UP000245523">
    <property type="component" value="Unassembled WGS sequence"/>
</dbReference>
<dbReference type="SUPFAM" id="SSF52540">
    <property type="entry name" value="P-loop containing nucleoside triphosphate hydrolases"/>
    <property type="match status" value="1"/>
</dbReference>
<protein>
    <recommendedName>
        <fullName evidence="7">Spermidine/putrescine import ATP-binding protein PotA</fullName>
        <ecNumber evidence="7">7.6.2.11</ecNumber>
    </recommendedName>
</protein>
<comment type="caution">
    <text evidence="9">The sequence shown here is derived from an EMBL/GenBank/DDBJ whole genome shotgun (WGS) entry which is preliminary data.</text>
</comment>
<evidence type="ECO:0000256" key="1">
    <source>
        <dbReference type="ARBA" id="ARBA00022448"/>
    </source>
</evidence>
<dbReference type="Pfam" id="PF00005">
    <property type="entry name" value="ABC_tran"/>
    <property type="match status" value="1"/>
</dbReference>
<dbReference type="PANTHER" id="PTHR42781:SF4">
    <property type="entry name" value="SPERMIDINE_PUTRESCINE IMPORT ATP-BINDING PROTEIN POTA"/>
    <property type="match status" value="1"/>
</dbReference>
<evidence type="ECO:0000259" key="8">
    <source>
        <dbReference type="PROSITE" id="PS50893"/>
    </source>
</evidence>
<dbReference type="Pfam" id="PF08402">
    <property type="entry name" value="TOBE_2"/>
    <property type="match status" value="1"/>
</dbReference>
<dbReference type="InterPro" id="IPR013611">
    <property type="entry name" value="Transp-assoc_OB_typ2"/>
</dbReference>
<keyword evidence="6 7" id="KW-0472">Membrane</keyword>
<evidence type="ECO:0000313" key="10">
    <source>
        <dbReference type="Proteomes" id="UP000245523"/>
    </source>
</evidence>
<dbReference type="EMBL" id="QGHD01000008">
    <property type="protein sequence ID" value="PWL03235.1"/>
    <property type="molecule type" value="Genomic_DNA"/>
</dbReference>
<dbReference type="PANTHER" id="PTHR42781">
    <property type="entry name" value="SPERMIDINE/PUTRESCINE IMPORT ATP-BINDING PROTEIN POTA"/>
    <property type="match status" value="1"/>
</dbReference>
<reference evidence="9 10" key="1">
    <citation type="submission" date="2018-05" db="EMBL/GenBank/DDBJ databases">
        <title>Animal gut microbial communities from fecal samples from Wisconsin, USA.</title>
        <authorList>
            <person name="Neumann A."/>
        </authorList>
    </citation>
    <scope>NUCLEOTIDE SEQUENCE [LARGE SCALE GENOMIC DNA]</scope>
    <source>
        <strain evidence="9 10">UWS4</strain>
    </source>
</reference>
<evidence type="ECO:0000256" key="6">
    <source>
        <dbReference type="ARBA" id="ARBA00023136"/>
    </source>
</evidence>
<keyword evidence="4 7" id="KW-0067">ATP-binding</keyword>
<keyword evidence="5 7" id="KW-1278">Translocase</keyword>
<evidence type="ECO:0000256" key="3">
    <source>
        <dbReference type="ARBA" id="ARBA00022741"/>
    </source>
</evidence>
<dbReference type="GO" id="GO:0005524">
    <property type="term" value="F:ATP binding"/>
    <property type="evidence" value="ECO:0007669"/>
    <property type="project" value="UniProtKB-KW"/>
</dbReference>
<comment type="function">
    <text evidence="7">Part of the ABC transporter complex PotABCD involved in spermidine/putrescine import. Responsible for energy coupling to the transport system.</text>
</comment>
<keyword evidence="10" id="KW-1185">Reference proteome</keyword>
<accession>A0ABX5LLB3</accession>
<dbReference type="EC" id="7.6.2.11" evidence="7"/>
<dbReference type="InterPro" id="IPR050093">
    <property type="entry name" value="ABC_SmlMolc_Importer"/>
</dbReference>
<keyword evidence="2 7" id="KW-1003">Cell membrane</keyword>
<dbReference type="InterPro" id="IPR003439">
    <property type="entry name" value="ABC_transporter-like_ATP-bd"/>
</dbReference>
<comment type="subunit">
    <text evidence="7">The complex is composed of two ATP-binding proteins (PotA), two transmembrane proteins (PotB and PotC) and a solute-binding protein (PotD).</text>
</comment>
<feature type="domain" description="ABC transporter" evidence="8">
    <location>
        <begin position="10"/>
        <end position="240"/>
    </location>
</feature>
<evidence type="ECO:0000313" key="9">
    <source>
        <dbReference type="EMBL" id="PWL03235.1"/>
    </source>
</evidence>
<comment type="similarity">
    <text evidence="7">Belongs to the ABC transporter superfamily. Spermidine/putrescine importer (TC 3.A.1.11.1) family.</text>
</comment>
<proteinExistence type="inferred from homology"/>
<dbReference type="InterPro" id="IPR027417">
    <property type="entry name" value="P-loop_NTPase"/>
</dbReference>
<dbReference type="PROSITE" id="PS50893">
    <property type="entry name" value="ABC_TRANSPORTER_2"/>
    <property type="match status" value="1"/>
</dbReference>
<dbReference type="InterPro" id="IPR003593">
    <property type="entry name" value="AAA+_ATPase"/>
</dbReference>
<dbReference type="InterPro" id="IPR017871">
    <property type="entry name" value="ABC_transporter-like_CS"/>
</dbReference>
<dbReference type="InterPro" id="IPR005893">
    <property type="entry name" value="PotA-like"/>
</dbReference>
<keyword evidence="3 7" id="KW-0547">Nucleotide-binding</keyword>
<gene>
    <name evidence="7" type="primary">potA</name>
    <name evidence="9" type="ORF">B0H50_10878</name>
</gene>
<keyword evidence="1 7" id="KW-0813">Transport</keyword>
<dbReference type="InterPro" id="IPR008995">
    <property type="entry name" value="Mo/tungstate-bd_C_term_dom"/>
</dbReference>
<dbReference type="SMART" id="SM00382">
    <property type="entry name" value="AAA"/>
    <property type="match status" value="1"/>
</dbReference>
<dbReference type="SUPFAM" id="SSF50331">
    <property type="entry name" value="MOP-like"/>
    <property type="match status" value="1"/>
</dbReference>
<dbReference type="RefSeq" id="WP_109587409.1">
    <property type="nucleotide sequence ID" value="NZ_JAXEIU010000061.1"/>
</dbReference>
<evidence type="ECO:0000256" key="5">
    <source>
        <dbReference type="ARBA" id="ARBA00022967"/>
    </source>
</evidence>
<organism evidence="9 10">
    <name type="scientific">Hallerella porci</name>
    <dbReference type="NCBI Taxonomy" id="1945871"/>
    <lineage>
        <taxon>Bacteria</taxon>
        <taxon>Pseudomonadati</taxon>
        <taxon>Fibrobacterota</taxon>
        <taxon>Fibrobacteria</taxon>
        <taxon>Fibrobacterales</taxon>
        <taxon>Fibrobacteraceae</taxon>
        <taxon>Hallerella</taxon>
    </lineage>
</organism>
<evidence type="ECO:0000256" key="4">
    <source>
        <dbReference type="ARBA" id="ARBA00022840"/>
    </source>
</evidence>
<sequence length="365" mass="41030">MDKPSPSTDLQIRNVFKNFGSKAVLKGIDVDIRHGEFVTLLGPSGCGKTTLLRIIGGFEKADSGEVLLNGNVISNRSPAKRPINTVFQNYALFPHLNIFNNVAFGLKSQKRPKEEIERRVNEMLELVNITDLAREMPATLSGGQKQRVALARALVNEPEILLLDEPLSALDANLRKKLQVELRELQKKTDTTFILVTHDQDEAIAVSDRILVMYQGQIIQDGSPEDVYEHPANRFVATFIGEANILECDRVAENLAQTNFGNLKLEKDPAWKINESGKCHGGIAIRMEDIHVCTPDENFSENVFPAKILQRIFRGDYWELIAELPGVSNFESLKLRVMTDPDEIYNPGDQVKLYMEPQYLQVLSD</sequence>
<dbReference type="Gene3D" id="3.40.50.300">
    <property type="entry name" value="P-loop containing nucleotide triphosphate hydrolases"/>
    <property type="match status" value="1"/>
</dbReference>